<dbReference type="AlphaFoldDB" id="A0A0C2WCL4"/>
<organism evidence="2 3">
    <name type="scientific">Amanita muscaria (strain Koide BX008)</name>
    <dbReference type="NCBI Taxonomy" id="946122"/>
    <lineage>
        <taxon>Eukaryota</taxon>
        <taxon>Fungi</taxon>
        <taxon>Dikarya</taxon>
        <taxon>Basidiomycota</taxon>
        <taxon>Agaricomycotina</taxon>
        <taxon>Agaricomycetes</taxon>
        <taxon>Agaricomycetidae</taxon>
        <taxon>Agaricales</taxon>
        <taxon>Pluteineae</taxon>
        <taxon>Amanitaceae</taxon>
        <taxon>Amanita</taxon>
    </lineage>
</organism>
<dbReference type="HOGENOM" id="CLU_3124646_0_0_1"/>
<keyword evidence="1" id="KW-0732">Signal</keyword>
<keyword evidence="3" id="KW-1185">Reference proteome</keyword>
<evidence type="ECO:0000313" key="2">
    <source>
        <dbReference type="EMBL" id="KIL59017.1"/>
    </source>
</evidence>
<feature type="chain" id="PRO_5002173513" evidence="1">
    <location>
        <begin position="20"/>
        <end position="50"/>
    </location>
</feature>
<dbReference type="EMBL" id="KN818324">
    <property type="protein sequence ID" value="KIL59017.1"/>
    <property type="molecule type" value="Genomic_DNA"/>
</dbReference>
<sequence>MQCPSLLLLVNFAILDTMGIKMQALQLFIQGADNLHKRRLLSVENDVASL</sequence>
<gene>
    <name evidence="2" type="ORF">M378DRAFT_284333</name>
</gene>
<reference evidence="2 3" key="1">
    <citation type="submission" date="2014-04" db="EMBL/GenBank/DDBJ databases">
        <title>Evolutionary Origins and Diversification of the Mycorrhizal Mutualists.</title>
        <authorList>
            <consortium name="DOE Joint Genome Institute"/>
            <consortium name="Mycorrhizal Genomics Consortium"/>
            <person name="Kohler A."/>
            <person name="Kuo A."/>
            <person name="Nagy L.G."/>
            <person name="Floudas D."/>
            <person name="Copeland A."/>
            <person name="Barry K.W."/>
            <person name="Cichocki N."/>
            <person name="Veneault-Fourrey C."/>
            <person name="LaButti K."/>
            <person name="Lindquist E.A."/>
            <person name="Lipzen A."/>
            <person name="Lundell T."/>
            <person name="Morin E."/>
            <person name="Murat C."/>
            <person name="Riley R."/>
            <person name="Ohm R."/>
            <person name="Sun H."/>
            <person name="Tunlid A."/>
            <person name="Henrissat B."/>
            <person name="Grigoriev I.V."/>
            <person name="Hibbett D.S."/>
            <person name="Martin F."/>
        </authorList>
    </citation>
    <scope>NUCLEOTIDE SEQUENCE [LARGE SCALE GENOMIC DNA]</scope>
    <source>
        <strain evidence="2 3">Koide BX008</strain>
    </source>
</reference>
<accession>A0A0C2WCL4</accession>
<evidence type="ECO:0000313" key="3">
    <source>
        <dbReference type="Proteomes" id="UP000054549"/>
    </source>
</evidence>
<dbReference type="InParanoid" id="A0A0C2WCL4"/>
<dbReference type="Proteomes" id="UP000054549">
    <property type="component" value="Unassembled WGS sequence"/>
</dbReference>
<name>A0A0C2WCL4_AMAMK</name>
<proteinExistence type="predicted"/>
<protein>
    <submittedName>
        <fullName evidence="2">Uncharacterized protein</fullName>
    </submittedName>
</protein>
<evidence type="ECO:0000256" key="1">
    <source>
        <dbReference type="SAM" id="SignalP"/>
    </source>
</evidence>
<feature type="signal peptide" evidence="1">
    <location>
        <begin position="1"/>
        <end position="19"/>
    </location>
</feature>